<name>A0A5B7HHX3_PORTR</name>
<sequence length="111" mass="12358">MRGSTHWNSHHYTYTNPYNETMAGRLGKNVLHYITAALYQEPWPKIINKTFYVPLSSGVTPPPPPPLPPPVSPPRLCTTQRHVTASPRGRGVRWRAVGGGGGGHLLQQLRR</sequence>
<dbReference type="AlphaFoldDB" id="A0A5B7HHX3"/>
<evidence type="ECO:0000313" key="3">
    <source>
        <dbReference type="Proteomes" id="UP000324222"/>
    </source>
</evidence>
<feature type="region of interest" description="Disordered" evidence="1">
    <location>
        <begin position="82"/>
        <end position="111"/>
    </location>
</feature>
<accession>A0A5B7HHX3</accession>
<gene>
    <name evidence="2" type="ORF">E2C01_063350</name>
</gene>
<evidence type="ECO:0000256" key="1">
    <source>
        <dbReference type="SAM" id="MobiDB-lite"/>
    </source>
</evidence>
<protein>
    <submittedName>
        <fullName evidence="2">Uncharacterized protein</fullName>
    </submittedName>
</protein>
<dbReference type="Proteomes" id="UP000324222">
    <property type="component" value="Unassembled WGS sequence"/>
</dbReference>
<reference evidence="2 3" key="1">
    <citation type="submission" date="2019-05" db="EMBL/GenBank/DDBJ databases">
        <title>Another draft genome of Portunus trituberculatus and its Hox gene families provides insights of decapod evolution.</title>
        <authorList>
            <person name="Jeong J.-H."/>
            <person name="Song I."/>
            <person name="Kim S."/>
            <person name="Choi T."/>
            <person name="Kim D."/>
            <person name="Ryu S."/>
            <person name="Kim W."/>
        </authorList>
    </citation>
    <scope>NUCLEOTIDE SEQUENCE [LARGE SCALE GENOMIC DNA]</scope>
    <source>
        <tissue evidence="2">Muscle</tissue>
    </source>
</reference>
<proteinExistence type="predicted"/>
<organism evidence="2 3">
    <name type="scientific">Portunus trituberculatus</name>
    <name type="common">Swimming crab</name>
    <name type="synonym">Neptunus trituberculatus</name>
    <dbReference type="NCBI Taxonomy" id="210409"/>
    <lineage>
        <taxon>Eukaryota</taxon>
        <taxon>Metazoa</taxon>
        <taxon>Ecdysozoa</taxon>
        <taxon>Arthropoda</taxon>
        <taxon>Crustacea</taxon>
        <taxon>Multicrustacea</taxon>
        <taxon>Malacostraca</taxon>
        <taxon>Eumalacostraca</taxon>
        <taxon>Eucarida</taxon>
        <taxon>Decapoda</taxon>
        <taxon>Pleocyemata</taxon>
        <taxon>Brachyura</taxon>
        <taxon>Eubrachyura</taxon>
        <taxon>Portunoidea</taxon>
        <taxon>Portunidae</taxon>
        <taxon>Portuninae</taxon>
        <taxon>Portunus</taxon>
    </lineage>
</organism>
<keyword evidence="3" id="KW-1185">Reference proteome</keyword>
<dbReference type="EMBL" id="VSRR010028929">
    <property type="protein sequence ID" value="MPC69135.1"/>
    <property type="molecule type" value="Genomic_DNA"/>
</dbReference>
<evidence type="ECO:0000313" key="2">
    <source>
        <dbReference type="EMBL" id="MPC69135.1"/>
    </source>
</evidence>
<comment type="caution">
    <text evidence="2">The sequence shown here is derived from an EMBL/GenBank/DDBJ whole genome shotgun (WGS) entry which is preliminary data.</text>
</comment>